<dbReference type="PANTHER" id="PTHR34475">
    <property type="match status" value="1"/>
</dbReference>
<protein>
    <recommendedName>
        <fullName evidence="3">Helix-turn-helix domain-containing protein</fullName>
    </recommendedName>
</protein>
<dbReference type="EMBL" id="BMDW01000022">
    <property type="protein sequence ID" value="GGA58035.1"/>
    <property type="molecule type" value="Genomic_DNA"/>
</dbReference>
<organism evidence="1 2">
    <name type="scientific">Sphingomonas psychrolutea</name>
    <dbReference type="NCBI Taxonomy" id="1259676"/>
    <lineage>
        <taxon>Bacteria</taxon>
        <taxon>Pseudomonadati</taxon>
        <taxon>Pseudomonadota</taxon>
        <taxon>Alphaproteobacteria</taxon>
        <taxon>Sphingomonadales</taxon>
        <taxon>Sphingomonadaceae</taxon>
        <taxon>Sphingomonas</taxon>
    </lineage>
</organism>
<dbReference type="Proteomes" id="UP000618591">
    <property type="component" value="Unassembled WGS sequence"/>
</dbReference>
<name>A0ABQ1H408_9SPHN</name>
<evidence type="ECO:0000313" key="1">
    <source>
        <dbReference type="EMBL" id="GGA58035.1"/>
    </source>
</evidence>
<dbReference type="Pfam" id="PF13413">
    <property type="entry name" value="HTH_25"/>
    <property type="match status" value="1"/>
</dbReference>
<dbReference type="InterPro" id="IPR001387">
    <property type="entry name" value="Cro/C1-type_HTH"/>
</dbReference>
<sequence length="118" mass="12735">MGEFPLSASSGDTERGFAAFEGVELGLTPGVAPGTLLRQAREALGFALADVARHTRITVRNLEAIERGAYQDFHGRIYAVGFARSYARFVGIAEQPIAIAVRDAYAQAHPAQQAHHWA</sequence>
<keyword evidence="2" id="KW-1185">Reference proteome</keyword>
<dbReference type="InterPro" id="IPR010982">
    <property type="entry name" value="Lambda_DNA-bd_dom_sf"/>
</dbReference>
<dbReference type="SUPFAM" id="SSF47413">
    <property type="entry name" value="lambda repressor-like DNA-binding domains"/>
    <property type="match status" value="1"/>
</dbReference>
<accession>A0ABQ1H408</accession>
<evidence type="ECO:0000313" key="2">
    <source>
        <dbReference type="Proteomes" id="UP000618591"/>
    </source>
</evidence>
<gene>
    <name evidence="1" type="ORF">GCM10011395_30510</name>
</gene>
<dbReference type="CDD" id="cd00093">
    <property type="entry name" value="HTH_XRE"/>
    <property type="match status" value="1"/>
</dbReference>
<dbReference type="PANTHER" id="PTHR34475:SF1">
    <property type="entry name" value="CYTOSKELETON PROTEIN RODZ"/>
    <property type="match status" value="1"/>
</dbReference>
<dbReference type="InterPro" id="IPR050400">
    <property type="entry name" value="Bact_Cytoskel_RodZ"/>
</dbReference>
<reference evidence="2" key="1">
    <citation type="journal article" date="2019" name="Int. J. Syst. Evol. Microbiol.">
        <title>The Global Catalogue of Microorganisms (GCM) 10K type strain sequencing project: providing services to taxonomists for standard genome sequencing and annotation.</title>
        <authorList>
            <consortium name="The Broad Institute Genomics Platform"/>
            <consortium name="The Broad Institute Genome Sequencing Center for Infectious Disease"/>
            <person name="Wu L."/>
            <person name="Ma J."/>
        </authorList>
    </citation>
    <scope>NUCLEOTIDE SEQUENCE [LARGE SCALE GENOMIC DNA]</scope>
    <source>
        <strain evidence="2">CGMCC 1.10106</strain>
    </source>
</reference>
<proteinExistence type="predicted"/>
<evidence type="ECO:0008006" key="3">
    <source>
        <dbReference type="Google" id="ProtNLM"/>
    </source>
</evidence>
<comment type="caution">
    <text evidence="1">The sequence shown here is derived from an EMBL/GenBank/DDBJ whole genome shotgun (WGS) entry which is preliminary data.</text>
</comment>
<dbReference type="Gene3D" id="1.10.260.40">
    <property type="entry name" value="lambda repressor-like DNA-binding domains"/>
    <property type="match status" value="1"/>
</dbReference>